<dbReference type="EMBL" id="CAJNOQ010066643">
    <property type="protein sequence ID" value="CAF1681194.1"/>
    <property type="molecule type" value="Genomic_DNA"/>
</dbReference>
<evidence type="ECO:0000256" key="1">
    <source>
        <dbReference type="SAM" id="MobiDB-lite"/>
    </source>
</evidence>
<protein>
    <submittedName>
        <fullName evidence="2">Uncharacterized protein</fullName>
    </submittedName>
</protein>
<evidence type="ECO:0000313" key="3">
    <source>
        <dbReference type="EMBL" id="CAF4683154.1"/>
    </source>
</evidence>
<feature type="compositionally biased region" description="Basic and acidic residues" evidence="1">
    <location>
        <begin position="10"/>
        <end position="21"/>
    </location>
</feature>
<feature type="non-terminal residue" evidence="2">
    <location>
        <position position="1"/>
    </location>
</feature>
<reference evidence="2" key="1">
    <citation type="submission" date="2021-02" db="EMBL/GenBank/DDBJ databases">
        <authorList>
            <person name="Nowell W R."/>
        </authorList>
    </citation>
    <scope>NUCLEOTIDE SEQUENCE</scope>
</reference>
<sequence>IYTRKPYTQYEEKSYEKDELR</sequence>
<dbReference type="AlphaFoldDB" id="A0A816GXH0"/>
<proteinExistence type="predicted"/>
<accession>A0A816GXH0</accession>
<keyword evidence="4" id="KW-1185">Reference proteome</keyword>
<dbReference type="EMBL" id="CAJOBC010154859">
    <property type="protein sequence ID" value="CAF4683154.1"/>
    <property type="molecule type" value="Genomic_DNA"/>
</dbReference>
<evidence type="ECO:0000313" key="2">
    <source>
        <dbReference type="EMBL" id="CAF1681194.1"/>
    </source>
</evidence>
<feature type="region of interest" description="Disordered" evidence="1">
    <location>
        <begin position="1"/>
        <end position="21"/>
    </location>
</feature>
<organism evidence="2 4">
    <name type="scientific">Didymodactylos carnosus</name>
    <dbReference type="NCBI Taxonomy" id="1234261"/>
    <lineage>
        <taxon>Eukaryota</taxon>
        <taxon>Metazoa</taxon>
        <taxon>Spiralia</taxon>
        <taxon>Gnathifera</taxon>
        <taxon>Rotifera</taxon>
        <taxon>Eurotatoria</taxon>
        <taxon>Bdelloidea</taxon>
        <taxon>Philodinida</taxon>
        <taxon>Philodinidae</taxon>
        <taxon>Didymodactylos</taxon>
    </lineage>
</organism>
<name>A0A816GXH0_9BILA</name>
<comment type="caution">
    <text evidence="2">The sequence shown here is derived from an EMBL/GenBank/DDBJ whole genome shotgun (WGS) entry which is preliminary data.</text>
</comment>
<dbReference type="Proteomes" id="UP000663829">
    <property type="component" value="Unassembled WGS sequence"/>
</dbReference>
<gene>
    <name evidence="2" type="ORF">GPM918_LOCUS46602</name>
    <name evidence="3" type="ORF">SRO942_LOCUS51106</name>
</gene>
<evidence type="ECO:0000313" key="4">
    <source>
        <dbReference type="Proteomes" id="UP000663829"/>
    </source>
</evidence>
<dbReference type="Proteomes" id="UP000681722">
    <property type="component" value="Unassembled WGS sequence"/>
</dbReference>
<feature type="non-terminal residue" evidence="2">
    <location>
        <position position="21"/>
    </location>
</feature>